<evidence type="ECO:0000313" key="2">
    <source>
        <dbReference type="EMBL" id="MXV17036.1"/>
    </source>
</evidence>
<dbReference type="AlphaFoldDB" id="A0A7K1Y2X9"/>
<keyword evidence="3" id="KW-1185">Reference proteome</keyword>
<feature type="domain" description="VOC" evidence="1">
    <location>
        <begin position="4"/>
        <end position="117"/>
    </location>
</feature>
<proteinExistence type="predicted"/>
<accession>A0A7K1Y2X9</accession>
<gene>
    <name evidence="2" type="ORF">GS398_17180</name>
</gene>
<dbReference type="Pfam" id="PF00903">
    <property type="entry name" value="Glyoxalase"/>
    <property type="match status" value="1"/>
</dbReference>
<evidence type="ECO:0000313" key="3">
    <source>
        <dbReference type="Proteomes" id="UP000451233"/>
    </source>
</evidence>
<name>A0A7K1Y2X9_9SPHI</name>
<dbReference type="EMBL" id="WVHS01000004">
    <property type="protein sequence ID" value="MXV17036.1"/>
    <property type="molecule type" value="Genomic_DNA"/>
</dbReference>
<organism evidence="2 3">
    <name type="scientific">Hufsiella ginkgonis</name>
    <dbReference type="NCBI Taxonomy" id="2695274"/>
    <lineage>
        <taxon>Bacteria</taxon>
        <taxon>Pseudomonadati</taxon>
        <taxon>Bacteroidota</taxon>
        <taxon>Sphingobacteriia</taxon>
        <taxon>Sphingobacteriales</taxon>
        <taxon>Sphingobacteriaceae</taxon>
        <taxon>Hufsiella</taxon>
    </lineage>
</organism>
<dbReference type="RefSeq" id="WP_160908046.1">
    <property type="nucleotide sequence ID" value="NZ_WVHS01000004.1"/>
</dbReference>
<protein>
    <recommendedName>
        <fullName evidence="1">VOC domain-containing protein</fullName>
    </recommendedName>
</protein>
<sequence length="125" mass="13947">MDLTLKYTPVQVKDPESVKDFLLDFFGFIYWRKAFITGNLEGIIVGLNVTDPHRMLLVNGGPGSAGTLIINTDDCLKDYNELLQKGISPGQKPQYTAMGLAVTIEDASGNKYVLLEEREYEENKS</sequence>
<dbReference type="Proteomes" id="UP000451233">
    <property type="component" value="Unassembled WGS sequence"/>
</dbReference>
<comment type="caution">
    <text evidence="2">The sequence shown here is derived from an EMBL/GenBank/DDBJ whole genome shotgun (WGS) entry which is preliminary data.</text>
</comment>
<dbReference type="InterPro" id="IPR029068">
    <property type="entry name" value="Glyas_Bleomycin-R_OHBP_Dase"/>
</dbReference>
<evidence type="ECO:0000259" key="1">
    <source>
        <dbReference type="PROSITE" id="PS51819"/>
    </source>
</evidence>
<dbReference type="Gene3D" id="3.10.180.10">
    <property type="entry name" value="2,3-Dihydroxybiphenyl 1,2-Dioxygenase, domain 1"/>
    <property type="match status" value="1"/>
</dbReference>
<dbReference type="SUPFAM" id="SSF54593">
    <property type="entry name" value="Glyoxalase/Bleomycin resistance protein/Dihydroxybiphenyl dioxygenase"/>
    <property type="match status" value="1"/>
</dbReference>
<reference evidence="2 3" key="1">
    <citation type="submission" date="2019-11" db="EMBL/GenBank/DDBJ databases">
        <title>Pedobacter sp. HMF7056 Genome sequencing and assembly.</title>
        <authorList>
            <person name="Kang H."/>
            <person name="Kim H."/>
            <person name="Joh K."/>
        </authorList>
    </citation>
    <scope>NUCLEOTIDE SEQUENCE [LARGE SCALE GENOMIC DNA]</scope>
    <source>
        <strain evidence="2 3">HMF7056</strain>
    </source>
</reference>
<dbReference type="PROSITE" id="PS51819">
    <property type="entry name" value="VOC"/>
    <property type="match status" value="1"/>
</dbReference>
<dbReference type="InterPro" id="IPR004360">
    <property type="entry name" value="Glyas_Fos-R_dOase_dom"/>
</dbReference>
<dbReference type="InterPro" id="IPR037523">
    <property type="entry name" value="VOC_core"/>
</dbReference>